<organism evidence="1 2">
    <name type="scientific">Mesoplasma coleopterae</name>
    <dbReference type="NCBI Taxonomy" id="324078"/>
    <lineage>
        <taxon>Bacteria</taxon>
        <taxon>Bacillati</taxon>
        <taxon>Mycoplasmatota</taxon>
        <taxon>Mollicutes</taxon>
        <taxon>Entomoplasmatales</taxon>
        <taxon>Entomoplasmataceae</taxon>
        <taxon>Mesoplasma</taxon>
    </lineage>
</organism>
<dbReference type="AlphaFoldDB" id="A0A2K8P2U5"/>
<accession>A0A2K8P2U5</accession>
<reference evidence="1 2" key="1">
    <citation type="submission" date="2017-11" db="EMBL/GenBank/DDBJ databases">
        <title>Genome sequence of Mesoplasma coleopterae BARC 779 (ATCC 49583).</title>
        <authorList>
            <person name="Lo W.-S."/>
            <person name="Kuo C.-H."/>
        </authorList>
    </citation>
    <scope>NUCLEOTIDE SEQUENCE [LARGE SCALE GENOMIC DNA]</scope>
    <source>
        <strain evidence="1 2">BARC 779</strain>
    </source>
</reference>
<dbReference type="OrthoDB" id="391822at2"/>
<evidence type="ECO:0000313" key="1">
    <source>
        <dbReference type="EMBL" id="ATZ21006.1"/>
    </source>
</evidence>
<keyword evidence="2" id="KW-1185">Reference proteome</keyword>
<name>A0A2K8P2U5_9MOLU</name>
<gene>
    <name evidence="1" type="ORF">MCOLE_v1c04940</name>
</gene>
<dbReference type="RefSeq" id="WP_100671179.1">
    <property type="nucleotide sequence ID" value="NZ_CP024968.1"/>
</dbReference>
<dbReference type="Proteomes" id="UP000232221">
    <property type="component" value="Chromosome"/>
</dbReference>
<sequence length="269" mass="32079">MTKFKYEDWLMQFINDDWYIQINTSENNIIFDEVVQLHEKWLGSLNYHNFIKENQEAIAIDNLPGFLENEEICKTNEYIKSFISGVFHLRIDGLYNIVSDYVNAFNEIDENSFNAVDESGIDVAINKAFLELTEKYYEELITMVRNTVVPDEFKYCWRDLVELVKRFSKYESKEDKLDVAYQLLDYLTSTIDGFDDLSIDLTDEMIESSNAFIALLIKYEIIFDRLILLKEHIEYKFVETKGLPENFYRMNIIDRYKEIEAFKIMNEEE</sequence>
<proteinExistence type="predicted"/>
<protein>
    <submittedName>
        <fullName evidence="1">Uncharacterized protein</fullName>
    </submittedName>
</protein>
<dbReference type="KEGG" id="mcol:MCOLE_v1c04940"/>
<dbReference type="EMBL" id="CP024968">
    <property type="protein sequence ID" value="ATZ21006.1"/>
    <property type="molecule type" value="Genomic_DNA"/>
</dbReference>
<evidence type="ECO:0000313" key="2">
    <source>
        <dbReference type="Proteomes" id="UP000232221"/>
    </source>
</evidence>